<feature type="transmembrane region" description="Helical" evidence="7">
    <location>
        <begin position="145"/>
        <end position="165"/>
    </location>
</feature>
<dbReference type="Gene3D" id="1.20.1560.10">
    <property type="entry name" value="ABC transporter type 1, transmembrane domain"/>
    <property type="match status" value="1"/>
</dbReference>
<dbReference type="Gene3D" id="3.40.50.300">
    <property type="entry name" value="P-loop containing nucleotide triphosphate hydrolases"/>
    <property type="match status" value="1"/>
</dbReference>
<dbReference type="GO" id="GO:0034040">
    <property type="term" value="F:ATPase-coupled lipid transmembrane transporter activity"/>
    <property type="evidence" value="ECO:0007669"/>
    <property type="project" value="TreeGrafter"/>
</dbReference>
<gene>
    <name evidence="10" type="ORF">Asera_45620</name>
</gene>
<dbReference type="PROSITE" id="PS50893">
    <property type="entry name" value="ABC_TRANSPORTER_2"/>
    <property type="match status" value="1"/>
</dbReference>
<dbReference type="InterPro" id="IPR039421">
    <property type="entry name" value="Type_1_exporter"/>
</dbReference>
<feature type="transmembrane region" description="Helical" evidence="7">
    <location>
        <begin position="64"/>
        <end position="83"/>
    </location>
</feature>
<keyword evidence="3" id="KW-0547">Nucleotide-binding</keyword>
<dbReference type="EMBL" id="AP023354">
    <property type="protein sequence ID" value="BCJ30454.1"/>
    <property type="molecule type" value="Genomic_DNA"/>
</dbReference>
<dbReference type="GO" id="GO:0016887">
    <property type="term" value="F:ATP hydrolysis activity"/>
    <property type="evidence" value="ECO:0007669"/>
    <property type="project" value="InterPro"/>
</dbReference>
<evidence type="ECO:0000313" key="10">
    <source>
        <dbReference type="EMBL" id="BCJ30454.1"/>
    </source>
</evidence>
<dbReference type="InterPro" id="IPR017871">
    <property type="entry name" value="ABC_transporter-like_CS"/>
</dbReference>
<evidence type="ECO:0000256" key="6">
    <source>
        <dbReference type="ARBA" id="ARBA00023136"/>
    </source>
</evidence>
<keyword evidence="5 7" id="KW-1133">Transmembrane helix</keyword>
<dbReference type="Proteomes" id="UP000680750">
    <property type="component" value="Chromosome"/>
</dbReference>
<protein>
    <recommendedName>
        <fullName evidence="12">Thiol reductant ABC exporter subunit CydC</fullName>
    </recommendedName>
</protein>
<evidence type="ECO:0000256" key="4">
    <source>
        <dbReference type="ARBA" id="ARBA00022840"/>
    </source>
</evidence>
<keyword evidence="2 7" id="KW-0812">Transmembrane</keyword>
<dbReference type="GO" id="GO:0140359">
    <property type="term" value="F:ABC-type transporter activity"/>
    <property type="evidence" value="ECO:0007669"/>
    <property type="project" value="InterPro"/>
</dbReference>
<name>A0A810L4P4_9ACTN</name>
<keyword evidence="6 7" id="KW-0472">Membrane</keyword>
<comment type="subcellular location">
    <subcellularLocation>
        <location evidence="1">Cell membrane</location>
        <topology evidence="1">Multi-pass membrane protein</topology>
    </subcellularLocation>
</comment>
<dbReference type="KEGG" id="aser:Asera_45620"/>
<dbReference type="PROSITE" id="PS00211">
    <property type="entry name" value="ABC_TRANSPORTER_1"/>
    <property type="match status" value="1"/>
</dbReference>
<dbReference type="InterPro" id="IPR003593">
    <property type="entry name" value="AAA+_ATPase"/>
</dbReference>
<evidence type="ECO:0000259" key="8">
    <source>
        <dbReference type="PROSITE" id="PS50893"/>
    </source>
</evidence>
<dbReference type="PROSITE" id="PS50929">
    <property type="entry name" value="ABC_TM1F"/>
    <property type="match status" value="1"/>
</dbReference>
<dbReference type="SUPFAM" id="SSF52540">
    <property type="entry name" value="P-loop containing nucleoside triphosphate hydrolases"/>
    <property type="match status" value="1"/>
</dbReference>
<organism evidence="10 11">
    <name type="scientific">Actinocatenispora sera</name>
    <dbReference type="NCBI Taxonomy" id="390989"/>
    <lineage>
        <taxon>Bacteria</taxon>
        <taxon>Bacillati</taxon>
        <taxon>Actinomycetota</taxon>
        <taxon>Actinomycetes</taxon>
        <taxon>Micromonosporales</taxon>
        <taxon>Micromonosporaceae</taxon>
        <taxon>Actinocatenispora</taxon>
    </lineage>
</organism>
<dbReference type="InterPro" id="IPR027417">
    <property type="entry name" value="P-loop_NTPase"/>
</dbReference>
<dbReference type="InterPro" id="IPR014223">
    <property type="entry name" value="ABC_CydC/D"/>
</dbReference>
<dbReference type="InterPro" id="IPR003439">
    <property type="entry name" value="ABC_transporter-like_ATP-bd"/>
</dbReference>
<evidence type="ECO:0000256" key="2">
    <source>
        <dbReference type="ARBA" id="ARBA00022692"/>
    </source>
</evidence>
<reference evidence="10" key="1">
    <citation type="submission" date="2020-08" db="EMBL/GenBank/DDBJ databases">
        <title>Whole genome shotgun sequence of Actinocatenispora sera NBRC 101916.</title>
        <authorList>
            <person name="Komaki H."/>
            <person name="Tamura T."/>
        </authorList>
    </citation>
    <scope>NUCLEOTIDE SEQUENCE</scope>
    <source>
        <strain evidence="10">NBRC 101916</strain>
    </source>
</reference>
<feature type="transmembrane region" description="Helical" evidence="7">
    <location>
        <begin position="29"/>
        <end position="52"/>
    </location>
</feature>
<dbReference type="GO" id="GO:0045454">
    <property type="term" value="P:cell redox homeostasis"/>
    <property type="evidence" value="ECO:0007669"/>
    <property type="project" value="InterPro"/>
</dbReference>
<evidence type="ECO:0000313" key="11">
    <source>
        <dbReference type="Proteomes" id="UP000680750"/>
    </source>
</evidence>
<evidence type="ECO:0000256" key="3">
    <source>
        <dbReference type="ARBA" id="ARBA00022741"/>
    </source>
</evidence>
<feature type="domain" description="ABC transmembrane type-1" evidence="9">
    <location>
        <begin position="30"/>
        <end position="313"/>
    </location>
</feature>
<dbReference type="AlphaFoldDB" id="A0A810L4P4"/>
<dbReference type="PANTHER" id="PTHR24221:SF654">
    <property type="entry name" value="ATP-BINDING CASSETTE SUB-FAMILY B MEMBER 6"/>
    <property type="match status" value="1"/>
</dbReference>
<evidence type="ECO:0000259" key="9">
    <source>
        <dbReference type="PROSITE" id="PS50929"/>
    </source>
</evidence>
<feature type="domain" description="ABC transporter" evidence="8">
    <location>
        <begin position="347"/>
        <end position="576"/>
    </location>
</feature>
<dbReference type="GO" id="GO:0005524">
    <property type="term" value="F:ATP binding"/>
    <property type="evidence" value="ECO:0007669"/>
    <property type="project" value="UniProtKB-KW"/>
</dbReference>
<dbReference type="PANTHER" id="PTHR24221">
    <property type="entry name" value="ATP-BINDING CASSETTE SUB-FAMILY B"/>
    <property type="match status" value="1"/>
</dbReference>
<evidence type="ECO:0000256" key="1">
    <source>
        <dbReference type="ARBA" id="ARBA00004651"/>
    </source>
</evidence>
<sequence>MNGGRPRTGDRGGPLRRVLRAGGTGRGRLLLAGAAGVGAAGSAVGLGATAAWLIARAAQHPPVLYLMVAIVAVRAFGLSRGVLRYAERLASHDAALRVLSRLRVGVYRRLAALSPAGLTADRSGDLTARLVGDIDGLADVWLRLLLPYVTAGLVGAGSVALVALLLPGAGAALAGTLLLVAIAAPLVATRHSRRAQARIAPLRGALSAGVVETIEAADELTAHGAADAALDRLDELDAALTRAEARSAVGHGIGAAIATAAGGAAVWAGLALSAPAVAGGTLTGILAVVVVLTPLAVHEAYAALPVAAAQLPRLRGAARRVYAVTDRPDPVVDPERPAADPDGPYDLLLRDVHAGWPGGPDVLRGLDLRVPAGAHIAITGPSGTGKSTLAAVLLRFLPARGELRLAGTALAELSGDTVRRHIGLCAQDVHLFDTTIAQNLRIARPDADADTLHAALAAARLDRFVDSLPDGLDTFTGEHGRQLSGGQRQRLALARALLADVDILICDEATEHLDEDTAGALTRHILAAAAGRTVVVLTHRRTDLHLFDAVYELVDGRLRPAGVSASPQPVPARTFVL</sequence>
<dbReference type="GO" id="GO:0005886">
    <property type="term" value="C:plasma membrane"/>
    <property type="evidence" value="ECO:0007669"/>
    <property type="project" value="UniProtKB-SubCell"/>
</dbReference>
<feature type="transmembrane region" description="Helical" evidence="7">
    <location>
        <begin position="276"/>
        <end position="297"/>
    </location>
</feature>
<keyword evidence="4" id="KW-0067">ATP-binding</keyword>
<dbReference type="Pfam" id="PF00664">
    <property type="entry name" value="ABC_membrane"/>
    <property type="match status" value="1"/>
</dbReference>
<accession>A0A810L4P4</accession>
<dbReference type="GO" id="GO:0034775">
    <property type="term" value="P:glutathione transmembrane transport"/>
    <property type="evidence" value="ECO:0007669"/>
    <property type="project" value="InterPro"/>
</dbReference>
<dbReference type="InterPro" id="IPR011527">
    <property type="entry name" value="ABC1_TM_dom"/>
</dbReference>
<dbReference type="Pfam" id="PF00005">
    <property type="entry name" value="ABC_tran"/>
    <property type="match status" value="1"/>
</dbReference>
<evidence type="ECO:0008006" key="12">
    <source>
        <dbReference type="Google" id="ProtNLM"/>
    </source>
</evidence>
<feature type="transmembrane region" description="Helical" evidence="7">
    <location>
        <begin position="248"/>
        <end position="270"/>
    </location>
</feature>
<evidence type="ECO:0000256" key="7">
    <source>
        <dbReference type="SAM" id="Phobius"/>
    </source>
</evidence>
<dbReference type="NCBIfam" id="TIGR02868">
    <property type="entry name" value="CydC"/>
    <property type="match status" value="1"/>
</dbReference>
<dbReference type="SUPFAM" id="SSF90123">
    <property type="entry name" value="ABC transporter transmembrane region"/>
    <property type="match status" value="1"/>
</dbReference>
<dbReference type="SMART" id="SM00382">
    <property type="entry name" value="AAA"/>
    <property type="match status" value="1"/>
</dbReference>
<evidence type="ECO:0000256" key="5">
    <source>
        <dbReference type="ARBA" id="ARBA00022989"/>
    </source>
</evidence>
<dbReference type="RefSeq" id="WP_169745832.1">
    <property type="nucleotide sequence ID" value="NZ_AP023354.1"/>
</dbReference>
<keyword evidence="11" id="KW-1185">Reference proteome</keyword>
<proteinExistence type="predicted"/>
<feature type="transmembrane region" description="Helical" evidence="7">
    <location>
        <begin position="171"/>
        <end position="188"/>
    </location>
</feature>
<dbReference type="InterPro" id="IPR036640">
    <property type="entry name" value="ABC1_TM_sf"/>
</dbReference>